<organism evidence="1 2">
    <name type="scientific">Halocynthiibacter halioticoli</name>
    <dbReference type="NCBI Taxonomy" id="2986804"/>
    <lineage>
        <taxon>Bacteria</taxon>
        <taxon>Pseudomonadati</taxon>
        <taxon>Pseudomonadota</taxon>
        <taxon>Alphaproteobacteria</taxon>
        <taxon>Rhodobacterales</taxon>
        <taxon>Paracoccaceae</taxon>
        <taxon>Halocynthiibacter</taxon>
    </lineage>
</organism>
<proteinExistence type="predicted"/>
<evidence type="ECO:0000313" key="2">
    <source>
        <dbReference type="Proteomes" id="UP001208041"/>
    </source>
</evidence>
<dbReference type="EMBL" id="JAOYFC010000002">
    <property type="protein sequence ID" value="MCV6824889.1"/>
    <property type="molecule type" value="Genomic_DNA"/>
</dbReference>
<dbReference type="AlphaFoldDB" id="A0AAE3IZI6"/>
<keyword evidence="2" id="KW-1185">Reference proteome</keyword>
<reference evidence="1" key="1">
    <citation type="submission" date="2022-10" db="EMBL/GenBank/DDBJ databases">
        <authorList>
            <person name="Yue Y."/>
        </authorList>
    </citation>
    <scope>NUCLEOTIDE SEQUENCE</scope>
    <source>
        <strain evidence="1">Z654</strain>
    </source>
</reference>
<dbReference type="RefSeq" id="WP_263953738.1">
    <property type="nucleotide sequence ID" value="NZ_JAOYFC010000002.1"/>
</dbReference>
<dbReference type="InterPro" id="IPR025048">
    <property type="entry name" value="DUF3987"/>
</dbReference>
<comment type="caution">
    <text evidence="1">The sequence shown here is derived from an EMBL/GenBank/DDBJ whole genome shotgun (WGS) entry which is preliminary data.</text>
</comment>
<evidence type="ECO:0000313" key="1">
    <source>
        <dbReference type="EMBL" id="MCV6824889.1"/>
    </source>
</evidence>
<protein>
    <submittedName>
        <fullName evidence="1">YfjI family protein</fullName>
    </submittedName>
</protein>
<dbReference type="Pfam" id="PF13148">
    <property type="entry name" value="DUF3987"/>
    <property type="match status" value="1"/>
</dbReference>
<dbReference type="Proteomes" id="UP001208041">
    <property type="component" value="Unassembled WGS sequence"/>
</dbReference>
<name>A0AAE3IZI6_9RHOB</name>
<accession>A0AAE3IZI6</accession>
<gene>
    <name evidence="1" type="ORF">OH136_10005</name>
</gene>
<sequence>MKDIAQDIVPYRPEEPQPLLRQIPAGKAYPVEALGPLKEVVQAVQNKTQAPIEIAAQSALSIASLATQAFGDVEWQGGVTPCSLFMLTIAKSGERKSSCDKLLIEQVRVHERDGLSSYAELNLRHTTELKIWEKQHDKLLVSALSAKPAEKQAAEAKLETYPPAPLAPIAPHRIVAEPTFEGLVKLFKIGQPSLGLFTDEGGSFIGGYAMSKDNMLKTCSELSKLWDGSPISWSRSGDGTTTMYGRRLASHIMLQPVAARPVLANPLVVNQGFLARFLICEPKSAIGTRTRREYRPESDLEIAKFGKKLQALLEQEPPLKANTRQELEPRKLTLTPEAKELLLDYAEATELGQKDGGVYADVTPFASKSAEQALRIAGVLTLWESLDADRISAETMARGIDLAEYYLHEAKRLVDYALVSDKTTRAEAVRTWLLNKWAKPEVLPSDVVQHGPNALRDTKLAIEALTVLEEHGWLIRVAPDELVRGARRKLAYRLADGARLLKRNS</sequence>